<feature type="region of interest" description="Disordered" evidence="1">
    <location>
        <begin position="91"/>
        <end position="135"/>
    </location>
</feature>
<dbReference type="InParanoid" id="A0A0H2RWA3"/>
<feature type="region of interest" description="Disordered" evidence="1">
    <location>
        <begin position="1"/>
        <end position="72"/>
    </location>
</feature>
<accession>A0A0H2RWA3</accession>
<sequence length="217" mass="23967">MAVLSSTTYPPLVAPHRASLSAGQTRSRLPRRYPGDSSFPVVDAEGGSYEPTTLRGRCGHPEHGDQGTNDDHHRLAPINPFHLLDSRLRPHHVLPPSRHRPQPHHPDPLRHHPCDPGPNTLGSAGRQSHPLSGGGASHKLFPTLELPHKPTDVLVLAVVFQSRWLKKGGSFHPLGFHQVYSRVDLEAVLTVCELVVRTIGVPPMLRGLKQRLKMFQD</sequence>
<gene>
    <name evidence="2" type="ORF">SCHPADRAFT_229305</name>
</gene>
<evidence type="ECO:0000256" key="1">
    <source>
        <dbReference type="SAM" id="MobiDB-lite"/>
    </source>
</evidence>
<evidence type="ECO:0000313" key="2">
    <source>
        <dbReference type="EMBL" id="KLO16104.1"/>
    </source>
</evidence>
<dbReference type="AlphaFoldDB" id="A0A0H2RWA3"/>
<feature type="compositionally biased region" description="Polar residues" evidence="1">
    <location>
        <begin position="120"/>
        <end position="130"/>
    </location>
</feature>
<dbReference type="EMBL" id="KQ085920">
    <property type="protein sequence ID" value="KLO16104.1"/>
    <property type="molecule type" value="Genomic_DNA"/>
</dbReference>
<reference evidence="2 3" key="1">
    <citation type="submission" date="2015-04" db="EMBL/GenBank/DDBJ databases">
        <title>Complete genome sequence of Schizopora paradoxa KUC8140, a cosmopolitan wood degrader in East Asia.</title>
        <authorList>
            <consortium name="DOE Joint Genome Institute"/>
            <person name="Min B."/>
            <person name="Park H."/>
            <person name="Jang Y."/>
            <person name="Kim J.-J."/>
            <person name="Kim K.H."/>
            <person name="Pangilinan J."/>
            <person name="Lipzen A."/>
            <person name="Riley R."/>
            <person name="Grigoriev I.V."/>
            <person name="Spatafora J.W."/>
            <person name="Choi I.-G."/>
        </authorList>
    </citation>
    <scope>NUCLEOTIDE SEQUENCE [LARGE SCALE GENOMIC DNA]</scope>
    <source>
        <strain evidence="2 3">KUC8140</strain>
    </source>
</reference>
<protein>
    <submittedName>
        <fullName evidence="2">Uncharacterized protein</fullName>
    </submittedName>
</protein>
<name>A0A0H2RWA3_9AGAM</name>
<feature type="compositionally biased region" description="Basic and acidic residues" evidence="1">
    <location>
        <begin position="104"/>
        <end position="114"/>
    </location>
</feature>
<keyword evidence="3" id="KW-1185">Reference proteome</keyword>
<evidence type="ECO:0000313" key="3">
    <source>
        <dbReference type="Proteomes" id="UP000053477"/>
    </source>
</evidence>
<proteinExistence type="predicted"/>
<feature type="compositionally biased region" description="Basic and acidic residues" evidence="1">
    <location>
        <begin position="59"/>
        <end position="72"/>
    </location>
</feature>
<dbReference type="Proteomes" id="UP000053477">
    <property type="component" value="Unassembled WGS sequence"/>
</dbReference>
<organism evidence="2 3">
    <name type="scientific">Schizopora paradoxa</name>
    <dbReference type="NCBI Taxonomy" id="27342"/>
    <lineage>
        <taxon>Eukaryota</taxon>
        <taxon>Fungi</taxon>
        <taxon>Dikarya</taxon>
        <taxon>Basidiomycota</taxon>
        <taxon>Agaricomycotina</taxon>
        <taxon>Agaricomycetes</taxon>
        <taxon>Hymenochaetales</taxon>
        <taxon>Schizoporaceae</taxon>
        <taxon>Schizopora</taxon>
    </lineage>
</organism>
<feature type="compositionally biased region" description="Basic residues" evidence="1">
    <location>
        <begin position="91"/>
        <end position="103"/>
    </location>
</feature>